<feature type="domain" description="Immunity protein 30" evidence="1">
    <location>
        <begin position="24"/>
        <end position="110"/>
    </location>
</feature>
<dbReference type="AlphaFoldDB" id="A0A446ZGQ0"/>
<dbReference type="Pfam" id="PF15565">
    <property type="entry name" value="Imm30"/>
    <property type="match status" value="1"/>
</dbReference>
<organism evidence="2 3">
    <name type="scientific">Acinetobacter calcoaceticus</name>
    <dbReference type="NCBI Taxonomy" id="471"/>
    <lineage>
        <taxon>Bacteria</taxon>
        <taxon>Pseudomonadati</taxon>
        <taxon>Pseudomonadota</taxon>
        <taxon>Gammaproteobacteria</taxon>
        <taxon>Moraxellales</taxon>
        <taxon>Moraxellaceae</taxon>
        <taxon>Acinetobacter</taxon>
        <taxon>Acinetobacter calcoaceticus/baumannii complex</taxon>
    </lineage>
</organism>
<accession>A0A446ZGQ0</accession>
<protein>
    <recommendedName>
        <fullName evidence="1">Immunity protein 30 domain-containing protein</fullName>
    </recommendedName>
</protein>
<evidence type="ECO:0000313" key="3">
    <source>
        <dbReference type="Proteomes" id="UP000294355"/>
    </source>
</evidence>
<gene>
    <name evidence="2" type="ORF">AC2117_00842</name>
</gene>
<dbReference type="InterPro" id="IPR029084">
    <property type="entry name" value="Imm30"/>
</dbReference>
<dbReference type="EMBL" id="LS999521">
    <property type="protein sequence ID" value="VAX43677.1"/>
    <property type="molecule type" value="Genomic_DNA"/>
</dbReference>
<evidence type="ECO:0000313" key="2">
    <source>
        <dbReference type="EMBL" id="VAX43677.1"/>
    </source>
</evidence>
<proteinExistence type="predicted"/>
<sequence length="141" mass="15914">MTARALEQAIKNLVKAAQIDNFGDVEAVDTALVEVMIFNDPSVIRPLIRLIEDSAQYDEAIFSIIHSIESFDDDVYITEFLKELPYFVNKSPKWALILLKRILNSDSAREVLTEKLYSTSSEIKSAVLCIVAIINKESSKF</sequence>
<evidence type="ECO:0000259" key="1">
    <source>
        <dbReference type="Pfam" id="PF15565"/>
    </source>
</evidence>
<dbReference type="RefSeq" id="WP_227549227.1">
    <property type="nucleotide sequence ID" value="NZ_JAZEXT010000005.1"/>
</dbReference>
<reference evidence="2 3" key="1">
    <citation type="submission" date="2018-08" db="EMBL/GenBank/DDBJ databases">
        <authorList>
            <person name="Gonzaga-Molto A."/>
        </authorList>
    </citation>
    <scope>NUCLEOTIDE SEQUENCE [LARGE SCALE GENOMIC DNA]</scope>
    <source>
        <strain evidence="2">Acinetobacter calcoaceticus str. 2117</strain>
    </source>
</reference>
<dbReference type="Proteomes" id="UP000294355">
    <property type="component" value="Chromosome"/>
</dbReference>
<name>A0A446ZGQ0_ACICA</name>